<evidence type="ECO:0000259" key="2">
    <source>
        <dbReference type="PROSITE" id="PS51272"/>
    </source>
</evidence>
<dbReference type="PANTHER" id="PTHR43433">
    <property type="entry name" value="HYDROLASE, ALPHA/BETA FOLD FAMILY PROTEIN"/>
    <property type="match status" value="1"/>
</dbReference>
<feature type="signal peptide" evidence="1">
    <location>
        <begin position="1"/>
        <end position="25"/>
    </location>
</feature>
<evidence type="ECO:0000313" key="4">
    <source>
        <dbReference type="Proteomes" id="UP000502248"/>
    </source>
</evidence>
<accession>A0A7Z2ZLN8</accession>
<dbReference type="PRINTS" id="PR00111">
    <property type="entry name" value="ABHYDROLASE"/>
</dbReference>
<dbReference type="InterPro" id="IPR000073">
    <property type="entry name" value="AB_hydrolase_1"/>
</dbReference>
<dbReference type="Pfam" id="PF00395">
    <property type="entry name" value="SLH"/>
    <property type="match status" value="1"/>
</dbReference>
<dbReference type="InterPro" id="IPR001119">
    <property type="entry name" value="SLH_dom"/>
</dbReference>
<evidence type="ECO:0000313" key="3">
    <source>
        <dbReference type="EMBL" id="QJD83242.1"/>
    </source>
</evidence>
<proteinExistence type="predicted"/>
<dbReference type="GO" id="GO:0016787">
    <property type="term" value="F:hydrolase activity"/>
    <property type="evidence" value="ECO:0007669"/>
    <property type="project" value="UniProtKB-KW"/>
</dbReference>
<protein>
    <submittedName>
        <fullName evidence="3">Alpha/beta fold hydrolase</fullName>
    </submittedName>
</protein>
<dbReference type="SUPFAM" id="SSF53474">
    <property type="entry name" value="alpha/beta-Hydrolases"/>
    <property type="match status" value="1"/>
</dbReference>
<dbReference type="EMBL" id="CP051680">
    <property type="protein sequence ID" value="QJD83242.1"/>
    <property type="molecule type" value="Genomic_DNA"/>
</dbReference>
<dbReference type="Pfam" id="PF00561">
    <property type="entry name" value="Abhydrolase_1"/>
    <property type="match status" value="1"/>
</dbReference>
<dbReference type="Gene3D" id="3.40.50.1820">
    <property type="entry name" value="alpha/beta hydrolase"/>
    <property type="match status" value="1"/>
</dbReference>
<dbReference type="InterPro" id="IPR050471">
    <property type="entry name" value="AB_hydrolase"/>
</dbReference>
<dbReference type="InterPro" id="IPR029058">
    <property type="entry name" value="AB_hydrolase_fold"/>
</dbReference>
<feature type="domain" description="SLH" evidence="2">
    <location>
        <begin position="20"/>
        <end position="83"/>
    </location>
</feature>
<dbReference type="KEGG" id="cheb:HH215_08705"/>
<keyword evidence="4" id="KW-1185">Reference proteome</keyword>
<name>A0A7Z2ZLN8_9BACL</name>
<organism evidence="3 4">
    <name type="scientific">Cohnella herbarum</name>
    <dbReference type="NCBI Taxonomy" id="2728023"/>
    <lineage>
        <taxon>Bacteria</taxon>
        <taxon>Bacillati</taxon>
        <taxon>Bacillota</taxon>
        <taxon>Bacilli</taxon>
        <taxon>Bacillales</taxon>
        <taxon>Paenibacillaceae</taxon>
        <taxon>Cohnella</taxon>
    </lineage>
</organism>
<feature type="chain" id="PRO_5030699030" evidence="1">
    <location>
        <begin position="26"/>
        <end position="446"/>
    </location>
</feature>
<evidence type="ECO:0000256" key="1">
    <source>
        <dbReference type="SAM" id="SignalP"/>
    </source>
</evidence>
<sequence length="446" mass="48445">MKKSVFLIVAFVVLLGALVSSPVFAFTDLNDAEREAILQLKDRGIVSGITSSEFAPREKISVAQGVTLIVKGLNLKLDQTGSNKKPIATDFFNTISKNAWYSDSFVIARMNGLEFSRDVNPNADLSRQQYAELLKKAIDIKGLHLSDPAFFGNLNNEAMTRGEAALWLHKTIQFAESQQSKEKRGHYATVNRLNMYYEIHGTGGHPVVLLHGAFMSIDSAFGTLIPKLSESRQVIAIEMQGHGRTADIDRPLSTEQMADDVAELLHQIGIKDVDIIGHSLGGAVGLQMAGRHADLVRKLVVASSAFKSDGMYDEVNGMMDFITPEIFAGTPIEEEYKKLAPRPEDFPKLVEKIKAMGSVKLDWTALLKSIKVPVLTVIGDSDNVRPAHALDMFKLLGGGVAGDLTGLPNAQLAVLPGTTHVSLLGKTDLLVAIITPFLDISSPKGE</sequence>
<keyword evidence="1" id="KW-0732">Signal</keyword>
<dbReference type="AlphaFoldDB" id="A0A7Z2ZLN8"/>
<keyword evidence="3" id="KW-0378">Hydrolase</keyword>
<dbReference type="Proteomes" id="UP000502248">
    <property type="component" value="Chromosome"/>
</dbReference>
<dbReference type="PROSITE" id="PS51272">
    <property type="entry name" value="SLH"/>
    <property type="match status" value="1"/>
</dbReference>
<dbReference type="PANTHER" id="PTHR43433:SF5">
    <property type="entry name" value="AB HYDROLASE-1 DOMAIN-CONTAINING PROTEIN"/>
    <property type="match status" value="1"/>
</dbReference>
<gene>
    <name evidence="3" type="ORF">HH215_08705</name>
</gene>
<dbReference type="RefSeq" id="WP_169279539.1">
    <property type="nucleotide sequence ID" value="NZ_CP051680.1"/>
</dbReference>
<reference evidence="3 4" key="1">
    <citation type="submission" date="2020-04" db="EMBL/GenBank/DDBJ databases">
        <title>Genome sequencing of novel species.</title>
        <authorList>
            <person name="Heo J."/>
            <person name="Kim S.-J."/>
            <person name="Kim J.-S."/>
            <person name="Hong S.-B."/>
            <person name="Kwon S.-W."/>
        </authorList>
    </citation>
    <scope>NUCLEOTIDE SEQUENCE [LARGE SCALE GENOMIC DNA]</scope>
    <source>
        <strain evidence="3 4">MFER-1</strain>
    </source>
</reference>